<comment type="caution">
    <text evidence="3">The sequence shown here is derived from an EMBL/GenBank/DDBJ whole genome shotgun (WGS) entry which is preliminary data.</text>
</comment>
<evidence type="ECO:0000313" key="4">
    <source>
        <dbReference type="Proteomes" id="UP000827721"/>
    </source>
</evidence>
<protein>
    <recommendedName>
        <fullName evidence="2">Histidine-containing phosphotransfer protein</fullName>
    </recommendedName>
</protein>
<organism evidence="3 4">
    <name type="scientific">Xanthoceras sorbifolium</name>
    <dbReference type="NCBI Taxonomy" id="99658"/>
    <lineage>
        <taxon>Eukaryota</taxon>
        <taxon>Viridiplantae</taxon>
        <taxon>Streptophyta</taxon>
        <taxon>Embryophyta</taxon>
        <taxon>Tracheophyta</taxon>
        <taxon>Spermatophyta</taxon>
        <taxon>Magnoliopsida</taxon>
        <taxon>eudicotyledons</taxon>
        <taxon>Gunneridae</taxon>
        <taxon>Pentapetalae</taxon>
        <taxon>rosids</taxon>
        <taxon>malvids</taxon>
        <taxon>Sapindales</taxon>
        <taxon>Sapindaceae</taxon>
        <taxon>Xanthoceroideae</taxon>
        <taxon>Xanthoceras</taxon>
    </lineage>
</organism>
<dbReference type="EMBL" id="JAFEMO010000005">
    <property type="protein sequence ID" value="KAH7571011.1"/>
    <property type="molecule type" value="Genomic_DNA"/>
</dbReference>
<comment type="subcellular location">
    <subcellularLocation>
        <location evidence="2">Cytoplasm</location>
        <location evidence="2">Cytosol</location>
    </subcellularLocation>
    <subcellularLocation>
        <location evidence="2">Nucleus</location>
    </subcellularLocation>
</comment>
<reference evidence="3 4" key="1">
    <citation type="submission" date="2021-02" db="EMBL/GenBank/DDBJ databases">
        <title>Plant Genome Project.</title>
        <authorList>
            <person name="Zhang R.-G."/>
        </authorList>
    </citation>
    <scope>NUCLEOTIDE SEQUENCE [LARGE SCALE GENOMIC DNA]</scope>
    <source>
        <tissue evidence="3">Leaves</tissue>
    </source>
</reference>
<dbReference type="PANTHER" id="PTHR28242:SF41">
    <property type="entry name" value="HISTIDINE CONTAINING PHOSPHOTRANSFER PROTEIN"/>
    <property type="match status" value="1"/>
</dbReference>
<keyword evidence="4" id="KW-1185">Reference proteome</keyword>
<dbReference type="InterPro" id="IPR036641">
    <property type="entry name" value="HPT_dom_sf"/>
</dbReference>
<evidence type="ECO:0000256" key="1">
    <source>
        <dbReference type="ARBA" id="ARBA00023012"/>
    </source>
</evidence>
<dbReference type="Gene3D" id="1.20.120.160">
    <property type="entry name" value="HPT domain"/>
    <property type="match status" value="1"/>
</dbReference>
<dbReference type="InterPro" id="IPR045871">
    <property type="entry name" value="AHP1-5/YPD1"/>
</dbReference>
<dbReference type="PANTHER" id="PTHR28242">
    <property type="entry name" value="PHOSPHORELAY INTERMEDIATE PROTEIN YPD1"/>
    <property type="match status" value="1"/>
</dbReference>
<gene>
    <name evidence="3" type="ORF">JRO89_XS05G0239900</name>
</gene>
<keyword evidence="2" id="KW-0932">Cytokinin signaling pathway</keyword>
<name>A0ABQ8I2Z9_9ROSI</name>
<dbReference type="SUPFAM" id="SSF47226">
    <property type="entry name" value="Histidine-containing phosphotransfer domain, HPT domain"/>
    <property type="match status" value="1"/>
</dbReference>
<dbReference type="Proteomes" id="UP000827721">
    <property type="component" value="Unassembled WGS sequence"/>
</dbReference>
<keyword evidence="1 2" id="KW-0902">Two-component regulatory system</keyword>
<proteinExistence type="predicted"/>
<evidence type="ECO:0000256" key="2">
    <source>
        <dbReference type="RuleBase" id="RU369004"/>
    </source>
</evidence>
<evidence type="ECO:0000313" key="3">
    <source>
        <dbReference type="EMBL" id="KAH7571011.1"/>
    </source>
</evidence>
<comment type="domain">
    <text evidence="2">Histidine-containing phosphotransfer domain (HPt) contains an active histidine that mediates the phosphotransfer.</text>
</comment>
<sequence length="137" mass="16013">MLILRLMADRNSLENNPMYRKLMEMRNTIVAEIVNEFLNKSTQLIATIEKNELFDPNLDKCFKELKESSAKIGAHKVNNKVNQTIQHLQRGNRQSAMVSFHQMKMELDTVQERLNAYFKLGYQLKVAVEAIDKQKKK</sequence>
<accession>A0ABQ8I2Z9</accession>
<comment type="function">
    <text evidence="2">Functions as a two-component phosphorelay mediators between cytokinin sensor histidine kinases and response regulators (B-type ARRs). Plays an important role in propagating cytokinin signal transduction.</text>
</comment>